<dbReference type="Gene3D" id="2.40.160.60">
    <property type="entry name" value="Outer membrane protein transport protein (OMPP1/FadL/TodX)"/>
    <property type="match status" value="1"/>
</dbReference>
<evidence type="ECO:0000313" key="3">
    <source>
        <dbReference type="Proteomes" id="UP001065322"/>
    </source>
</evidence>
<dbReference type="EMBL" id="CP054475">
    <property type="protein sequence ID" value="UXD88589.1"/>
    <property type="molecule type" value="Genomic_DNA"/>
</dbReference>
<dbReference type="Proteomes" id="UP001065322">
    <property type="component" value="Chromosome"/>
</dbReference>
<feature type="signal peptide" evidence="1">
    <location>
        <begin position="1"/>
        <end position="21"/>
    </location>
</feature>
<sequence length="532" mass="56030">MTKRSLLAVAIATLGIQSAQAAPFLPMDARGLAMGNTGVASAQRAHAPAYNPSLLSQASEDDDFALLFPQVGVNLADEEELIDEAELISDEIFPDFEAAIDGAMGVSEGLDQNLNDLANAVDALVLELNQAAPDPATVQSLNSAVRDQFTDVNSDLTITGNAVNDLTDSLNRISGNPLSARLGVGGALAIPSKTFAAAVSISGSANISAKVNFSERDLSLLDSYVPAAQAYLQQADTTTEAIDAAFQSGAPDATTLQNLQDQVNALQGFDYVTDNGTTIIQDGQFTDDASDANLTSTAEVVAVAIVDLGVSFSREFDFAGEKVAIGLTPKLQKITTYHYADEVDGFDEVDEDSLEDSKEEYSKVNLDIGASYRFGSEGNWVAGLVGKNLLGGEFDYADVVVTPKDSNGDPDPLQPAYSIDGGSVNLNPQFRAGIAYQSSWVNVALDVDLTENDPIAFESATQYAAIGAEFDLFSTLQLRAGYRTNMSTTNADMVSVGLGLSPFGIHLDIAAMANPSDPEKEAGVALETGFYF</sequence>
<evidence type="ECO:0000256" key="1">
    <source>
        <dbReference type="SAM" id="SignalP"/>
    </source>
</evidence>
<dbReference type="RefSeq" id="WP_260997319.1">
    <property type="nucleotide sequence ID" value="NZ_CP054475.1"/>
</dbReference>
<keyword evidence="1" id="KW-0732">Signal</keyword>
<feature type="chain" id="PRO_5046565295" evidence="1">
    <location>
        <begin position="22"/>
        <end position="532"/>
    </location>
</feature>
<reference evidence="3" key="1">
    <citation type="submission" date="2020-06" db="EMBL/GenBank/DDBJ databases">
        <title>Thalassolituus marinus alknpb1M-1, a hydrocarbon-degrading bacterium isolated from the deep-sea overlying water using an in-situ strategy from the South China Sea basin.</title>
        <authorList>
            <person name="Dong C."/>
            <person name="Chen Y."/>
            <person name="Shao Z."/>
        </authorList>
    </citation>
    <scope>NUCLEOTIDE SEQUENCE [LARGE SCALE GENOMIC DNA]</scope>
    <source>
        <strain evidence="3">alknpb1M-1</strain>
    </source>
</reference>
<gene>
    <name evidence="2" type="ORF">HUF19_14625</name>
</gene>
<dbReference type="Pfam" id="PF13729">
    <property type="entry name" value="TraF_2"/>
    <property type="match status" value="1"/>
</dbReference>
<evidence type="ECO:0000313" key="2">
    <source>
        <dbReference type="EMBL" id="UXD88589.1"/>
    </source>
</evidence>
<organism evidence="2 3">
    <name type="scientific">Thalassolituus hydrocarboniclasticus</name>
    <dbReference type="NCBI Taxonomy" id="2742796"/>
    <lineage>
        <taxon>Bacteria</taxon>
        <taxon>Pseudomonadati</taxon>
        <taxon>Pseudomonadota</taxon>
        <taxon>Gammaproteobacteria</taxon>
        <taxon>Oceanospirillales</taxon>
        <taxon>Oceanospirillaceae</taxon>
        <taxon>Thalassolituus</taxon>
    </lineage>
</organism>
<name>A0ABY6ADR8_9GAMM</name>
<proteinExistence type="predicted"/>
<protein>
    <submittedName>
        <fullName evidence="2">Conjugal transfer protein TraF</fullName>
    </submittedName>
</protein>
<dbReference type="InterPro" id="IPR032811">
    <property type="entry name" value="Put_conjugal_transfer"/>
</dbReference>
<keyword evidence="3" id="KW-1185">Reference proteome</keyword>
<accession>A0ABY6ADR8</accession>